<organism evidence="1">
    <name type="scientific">uncultured Coleofasciculus sp</name>
    <dbReference type="NCBI Taxonomy" id="1267456"/>
    <lineage>
        <taxon>Bacteria</taxon>
        <taxon>Bacillati</taxon>
        <taxon>Cyanobacteriota</taxon>
        <taxon>Cyanophyceae</taxon>
        <taxon>Coleofasciculales</taxon>
        <taxon>Coleofasciculaceae</taxon>
        <taxon>Coleofasciculus</taxon>
        <taxon>environmental samples</taxon>
    </lineage>
</organism>
<dbReference type="AlphaFoldDB" id="A0A6J4K6H7"/>
<protein>
    <submittedName>
        <fullName evidence="1">Uncharacterized protein</fullName>
    </submittedName>
</protein>
<evidence type="ECO:0000313" key="1">
    <source>
        <dbReference type="EMBL" id="CAA9296859.1"/>
    </source>
</evidence>
<gene>
    <name evidence="1" type="ORF">AVDCRST_MAG92-4779</name>
</gene>
<proteinExistence type="predicted"/>
<sequence length="40" mass="4616">MKRIAIVAHKSAIFLSNHLLRQKWDRFFGNTSGVVIKKFG</sequence>
<dbReference type="EMBL" id="CADCTM010000839">
    <property type="protein sequence ID" value="CAA9296859.1"/>
    <property type="molecule type" value="Genomic_DNA"/>
</dbReference>
<name>A0A6J4K6H7_9CYAN</name>
<reference evidence="1" key="1">
    <citation type="submission" date="2020-02" db="EMBL/GenBank/DDBJ databases">
        <authorList>
            <person name="Meier V. D."/>
        </authorList>
    </citation>
    <scope>NUCLEOTIDE SEQUENCE</scope>
    <source>
        <strain evidence="1">AVDCRST_MAG92</strain>
    </source>
</reference>
<accession>A0A6J4K6H7</accession>